<keyword evidence="1" id="KW-1133">Transmembrane helix</keyword>
<protein>
    <submittedName>
        <fullName evidence="2">Uncharacterized protein</fullName>
    </submittedName>
</protein>
<reference evidence="3" key="1">
    <citation type="submission" date="2020-08" db="EMBL/GenBank/DDBJ databases">
        <title>Lacibacter sp. S13-6-6 genome sequencing.</title>
        <authorList>
            <person name="Jin L."/>
        </authorList>
    </citation>
    <scope>NUCLEOTIDE SEQUENCE [LARGE SCALE GENOMIC DNA]</scope>
    <source>
        <strain evidence="3">S13-6-6</strain>
    </source>
</reference>
<name>A0A7G5XIA7_9BACT</name>
<keyword evidence="1" id="KW-0812">Transmembrane</keyword>
<feature type="transmembrane region" description="Helical" evidence="1">
    <location>
        <begin position="42"/>
        <end position="59"/>
    </location>
</feature>
<dbReference type="EMBL" id="CP060007">
    <property type="protein sequence ID" value="QNA45210.1"/>
    <property type="molecule type" value="Genomic_DNA"/>
</dbReference>
<proteinExistence type="predicted"/>
<dbReference type="AlphaFoldDB" id="A0A7G5XIA7"/>
<evidence type="ECO:0000313" key="2">
    <source>
        <dbReference type="EMBL" id="QNA45210.1"/>
    </source>
</evidence>
<sequence>MELNELKTGWQNAGGNYRTEADLERMTKLNQHPTLKRIRIKLIIETIVLSFFLIVYYDWFDGDKKPLYANLLLFAAVLLYIVNDVIGYISLAKPVMKENLRSSVQHLLSKVKRLSILSLVISFFYSVCLLAFFLSIITFTKEKSFILLGMILVLVQLTHISYKVWRNWILKLELQVNDFAKED</sequence>
<dbReference type="KEGG" id="lacs:H4075_03130"/>
<feature type="transmembrane region" description="Helical" evidence="1">
    <location>
        <begin position="145"/>
        <end position="165"/>
    </location>
</feature>
<keyword evidence="3" id="KW-1185">Reference proteome</keyword>
<feature type="transmembrane region" description="Helical" evidence="1">
    <location>
        <begin position="71"/>
        <end position="93"/>
    </location>
</feature>
<dbReference type="Proteomes" id="UP000515344">
    <property type="component" value="Chromosome"/>
</dbReference>
<feature type="transmembrane region" description="Helical" evidence="1">
    <location>
        <begin position="114"/>
        <end position="139"/>
    </location>
</feature>
<organism evidence="2 3">
    <name type="scientific">Lacibacter sediminis</name>
    <dbReference type="NCBI Taxonomy" id="2760713"/>
    <lineage>
        <taxon>Bacteria</taxon>
        <taxon>Pseudomonadati</taxon>
        <taxon>Bacteroidota</taxon>
        <taxon>Chitinophagia</taxon>
        <taxon>Chitinophagales</taxon>
        <taxon>Chitinophagaceae</taxon>
        <taxon>Lacibacter</taxon>
    </lineage>
</organism>
<evidence type="ECO:0000256" key="1">
    <source>
        <dbReference type="SAM" id="Phobius"/>
    </source>
</evidence>
<dbReference type="RefSeq" id="WP_182804067.1">
    <property type="nucleotide sequence ID" value="NZ_CP060007.1"/>
</dbReference>
<evidence type="ECO:0000313" key="3">
    <source>
        <dbReference type="Proteomes" id="UP000515344"/>
    </source>
</evidence>
<gene>
    <name evidence="2" type="ORF">H4075_03130</name>
</gene>
<keyword evidence="1" id="KW-0472">Membrane</keyword>
<accession>A0A7G5XIA7</accession>